<keyword evidence="1" id="KW-0812">Transmembrane</keyword>
<dbReference type="OrthoDB" id="4427992at2"/>
<proteinExistence type="predicted"/>
<dbReference type="PANTHER" id="PTHR34703:SF1">
    <property type="entry name" value="ANTIPORTER SUBUNIT MNHG2-RELATED"/>
    <property type="match status" value="1"/>
</dbReference>
<organism evidence="2 3">
    <name type="scientific">Bartonella ancashensis</name>
    <dbReference type="NCBI Taxonomy" id="1318743"/>
    <lineage>
        <taxon>Bacteria</taxon>
        <taxon>Pseudomonadati</taxon>
        <taxon>Pseudomonadota</taxon>
        <taxon>Alphaproteobacteria</taxon>
        <taxon>Hyphomicrobiales</taxon>
        <taxon>Bartonellaceae</taxon>
        <taxon>Bartonella</taxon>
    </lineage>
</organism>
<evidence type="ECO:0000256" key="1">
    <source>
        <dbReference type="SAM" id="Phobius"/>
    </source>
</evidence>
<dbReference type="KEGG" id="banc:PU02_0422"/>
<reference evidence="2 3" key="1">
    <citation type="journal article" date="2015" name="Genome Announc.">
        <title>Complete Genome Sequence of Bartonella ancashensis Strain 20.00, Isolated from the Blood of a Patient with Verruga Peruana.</title>
        <authorList>
            <person name="Hang J."/>
            <person name="Mullins K.E."/>
            <person name="Clifford R.J."/>
            <person name="Onmus-Leone F."/>
            <person name="Yang Y."/>
            <person name="Jiang J."/>
            <person name="Leguia M."/>
            <person name="Kasper M.R."/>
            <person name="Maguina C."/>
            <person name="Lesho E.P."/>
            <person name="Jarman R.G."/>
            <person name="Richards A.L."/>
            <person name="Blazes D."/>
        </authorList>
    </citation>
    <scope>NUCLEOTIDE SEQUENCE [LARGE SCALE GENOMIC DNA]</scope>
    <source>
        <strain evidence="2 3">20.00</strain>
    </source>
</reference>
<accession>A0A0M5KUD9</accession>
<dbReference type="PATRIC" id="fig|1318743.3.peg.434"/>
<dbReference type="InterPro" id="IPR005133">
    <property type="entry name" value="PhaG_MnhG_YufB"/>
</dbReference>
<dbReference type="STRING" id="1318743.PU02_0422"/>
<protein>
    <submittedName>
        <fullName evidence="2">Na(+) H(+) antiporter subunit G</fullName>
    </submittedName>
</protein>
<evidence type="ECO:0000313" key="3">
    <source>
        <dbReference type="Proteomes" id="UP000057213"/>
    </source>
</evidence>
<gene>
    <name evidence="2" type="ORF">PU02_0422</name>
</gene>
<dbReference type="Proteomes" id="UP000057213">
    <property type="component" value="Chromosome"/>
</dbReference>
<name>A0A0M5KUD9_9HYPH</name>
<dbReference type="NCBIfam" id="TIGR01300">
    <property type="entry name" value="CPA3_mnhG_phaG"/>
    <property type="match status" value="1"/>
</dbReference>
<dbReference type="EMBL" id="CP010401">
    <property type="protein sequence ID" value="ALE03236.1"/>
    <property type="molecule type" value="Genomic_DNA"/>
</dbReference>
<feature type="transmembrane region" description="Helical" evidence="1">
    <location>
        <begin position="46"/>
        <end position="65"/>
    </location>
</feature>
<dbReference type="RefSeq" id="WP_053943851.1">
    <property type="nucleotide sequence ID" value="NZ_CP010401.1"/>
</dbReference>
<feature type="transmembrane region" description="Helical" evidence="1">
    <location>
        <begin position="6"/>
        <end position="34"/>
    </location>
</feature>
<keyword evidence="1" id="KW-0472">Membrane</keyword>
<dbReference type="Pfam" id="PF03334">
    <property type="entry name" value="PhaG_MnhG_YufB"/>
    <property type="match status" value="1"/>
</dbReference>
<keyword evidence="3" id="KW-1185">Reference proteome</keyword>
<keyword evidence="1" id="KW-1133">Transmembrane helix</keyword>
<dbReference type="AlphaFoldDB" id="A0A0M5KUD9"/>
<evidence type="ECO:0000313" key="2">
    <source>
        <dbReference type="EMBL" id="ALE03236.1"/>
    </source>
</evidence>
<dbReference type="GO" id="GO:0015385">
    <property type="term" value="F:sodium:proton antiporter activity"/>
    <property type="evidence" value="ECO:0007669"/>
    <property type="project" value="TreeGrafter"/>
</dbReference>
<feature type="transmembrane region" description="Helical" evidence="1">
    <location>
        <begin position="71"/>
        <end position="93"/>
    </location>
</feature>
<sequence length="130" mass="14600">MNDDVPLLFAIIIAIFLIIGSGLTLIGTIGLIRFSTFYDRLHTPSLGASWGAISIATASLFYSIFVDHQLIFHEVLLVVFLLMTIPITSMLLSQAAAYRDPPKGWQEKPPTFLIHQQEQERTKLKTKKLD</sequence>
<dbReference type="PANTHER" id="PTHR34703">
    <property type="entry name" value="ANTIPORTER SUBUNIT MNHG2-RELATED"/>
    <property type="match status" value="1"/>
</dbReference>